<keyword evidence="6" id="KW-0012">Acyltransferase</keyword>
<dbReference type="GO" id="GO:0050348">
    <property type="term" value="F:trehalose O-mycolyltransferase activity"/>
    <property type="evidence" value="ECO:0007669"/>
    <property type="project" value="UniProtKB-EC"/>
</dbReference>
<dbReference type="EMBL" id="CP009896">
    <property type="protein sequence ID" value="AIY19663.2"/>
    <property type="molecule type" value="Genomic_DNA"/>
</dbReference>
<dbReference type="InterPro" id="IPR029058">
    <property type="entry name" value="AB_hydrolase_fold"/>
</dbReference>
<dbReference type="PROSITE" id="PS51318">
    <property type="entry name" value="TAT"/>
    <property type="match status" value="1"/>
</dbReference>
<evidence type="ECO:0000256" key="4">
    <source>
        <dbReference type="ARBA" id="ARBA00013244"/>
    </source>
</evidence>
<dbReference type="PANTHER" id="PTHR48098">
    <property type="entry name" value="ENTEROCHELIN ESTERASE-RELATED"/>
    <property type="match status" value="1"/>
</dbReference>
<dbReference type="EC" id="2.3.1.122" evidence="3"/>
<evidence type="ECO:0000313" key="9">
    <source>
        <dbReference type="EMBL" id="AIY19663.2"/>
    </source>
</evidence>
<dbReference type="HOGENOM" id="CLU_059519_0_0_11"/>
<dbReference type="InterPro" id="IPR006311">
    <property type="entry name" value="TAT_signal"/>
</dbReference>
<evidence type="ECO:0000313" key="10">
    <source>
        <dbReference type="Proteomes" id="UP000030300"/>
    </source>
</evidence>
<dbReference type="SUPFAM" id="SSF53474">
    <property type="entry name" value="alpha/beta-Hydrolases"/>
    <property type="match status" value="1"/>
</dbReference>
<comment type="catalytic activity">
    <reaction evidence="8">
        <text>an acyl-CoA + a 1,2-diacyl-sn-glycerol = a triacyl-sn-glycerol + CoA</text>
        <dbReference type="Rhea" id="RHEA:10868"/>
        <dbReference type="ChEBI" id="CHEBI:17815"/>
        <dbReference type="ChEBI" id="CHEBI:57287"/>
        <dbReference type="ChEBI" id="CHEBI:58342"/>
        <dbReference type="ChEBI" id="CHEBI:64615"/>
        <dbReference type="EC" id="2.3.1.20"/>
    </reaction>
</comment>
<sequence length="309" mass="32538">MRVVLSMSPHPRPVTRRRLLIGGGTAALAGAAALGGVEAEVLPGKAWLYHHLGRDGADGVLPDVEPAPVTAGAFDSAARGRQVGWALARPTGVPTAGLPLVLALHGRGQDHTSAFRPDRMGLDRYLADAVRRGVPPFAIASVDGDATYWHDRADGDRAETMLVDEFLPLLAAGHGLATDRIALVGWSMGGVGVLHLATALGPDRVAAVAALSPALWHRYDETAPGAYDDAADFRRVGVMGRQDELDRIAVRVDCGKGDPFYATTRDYVAGFAAGREPAGGFGLGDHDSGYWRRMVPGVLRFLGEGLASQ</sequence>
<dbReference type="AlphaFoldDB" id="A0A0A1DSY2"/>
<comment type="catalytic activity">
    <reaction evidence="1">
        <text>2 alpha,alpha'-trehalose 6-mycolate = alpha,alpha'-trehalose 6,6'-bismycolate + alpha,alpha-trehalose</text>
        <dbReference type="Rhea" id="RHEA:23472"/>
        <dbReference type="ChEBI" id="CHEBI:16551"/>
        <dbReference type="ChEBI" id="CHEBI:18195"/>
        <dbReference type="ChEBI" id="CHEBI:18234"/>
        <dbReference type="EC" id="2.3.1.122"/>
    </reaction>
</comment>
<evidence type="ECO:0000256" key="7">
    <source>
        <dbReference type="ARBA" id="ARBA00032572"/>
    </source>
</evidence>
<name>A0A0A1DSY2_NOCSI</name>
<dbReference type="InterPro" id="IPR000801">
    <property type="entry name" value="Esterase-like"/>
</dbReference>
<dbReference type="KEGG" id="psim:KR76_02420"/>
<keyword evidence="5" id="KW-0808">Transferase</keyword>
<organism evidence="9 10">
    <name type="scientific">Nocardioides simplex</name>
    <name type="common">Arthrobacter simplex</name>
    <dbReference type="NCBI Taxonomy" id="2045"/>
    <lineage>
        <taxon>Bacteria</taxon>
        <taxon>Bacillati</taxon>
        <taxon>Actinomycetota</taxon>
        <taxon>Actinomycetes</taxon>
        <taxon>Propionibacteriales</taxon>
        <taxon>Nocardioidaceae</taxon>
        <taxon>Pimelobacter</taxon>
    </lineage>
</organism>
<proteinExistence type="inferred from homology"/>
<evidence type="ECO:0000256" key="1">
    <source>
        <dbReference type="ARBA" id="ARBA00000697"/>
    </source>
</evidence>
<evidence type="ECO:0000256" key="6">
    <source>
        <dbReference type="ARBA" id="ARBA00023315"/>
    </source>
</evidence>
<protein>
    <recommendedName>
        <fullName evidence="7">Acyl-CoA:diacylglycerol acyltransferase</fullName>
        <ecNumber evidence="3">2.3.1.122</ecNumber>
        <ecNumber evidence="4">2.3.1.20</ecNumber>
    </recommendedName>
</protein>
<gene>
    <name evidence="9" type="ORF">KR76_02420</name>
</gene>
<evidence type="ECO:0000256" key="8">
    <source>
        <dbReference type="ARBA" id="ARBA00048109"/>
    </source>
</evidence>
<evidence type="ECO:0000256" key="3">
    <source>
        <dbReference type="ARBA" id="ARBA00012820"/>
    </source>
</evidence>
<dbReference type="eggNOG" id="COG0627">
    <property type="taxonomic scope" value="Bacteria"/>
</dbReference>
<dbReference type="Proteomes" id="UP000030300">
    <property type="component" value="Chromosome"/>
</dbReference>
<dbReference type="STRING" id="2045.KR76_02420"/>
<dbReference type="GO" id="GO:0004144">
    <property type="term" value="F:diacylglycerol O-acyltransferase activity"/>
    <property type="evidence" value="ECO:0007669"/>
    <property type="project" value="UniProtKB-EC"/>
</dbReference>
<dbReference type="Gene3D" id="3.40.50.1820">
    <property type="entry name" value="alpha/beta hydrolase"/>
    <property type="match status" value="1"/>
</dbReference>
<comment type="similarity">
    <text evidence="2">Belongs to the mycobacterial A85 antigen family.</text>
</comment>
<evidence type="ECO:0000256" key="2">
    <source>
        <dbReference type="ARBA" id="ARBA00005874"/>
    </source>
</evidence>
<evidence type="ECO:0000256" key="5">
    <source>
        <dbReference type="ARBA" id="ARBA00022679"/>
    </source>
</evidence>
<dbReference type="Pfam" id="PF00756">
    <property type="entry name" value="Esterase"/>
    <property type="match status" value="1"/>
</dbReference>
<dbReference type="InterPro" id="IPR050583">
    <property type="entry name" value="Mycobacterial_A85_antigen"/>
</dbReference>
<dbReference type="PANTHER" id="PTHR48098:SF1">
    <property type="entry name" value="DIACYLGLYCEROL ACYLTRANSFERASE_MYCOLYLTRANSFERASE AG85A"/>
    <property type="match status" value="1"/>
</dbReference>
<dbReference type="EC" id="2.3.1.20" evidence="4"/>
<accession>A0A0A1DSY2</accession>
<keyword evidence="10" id="KW-1185">Reference proteome</keyword>
<reference evidence="9 10" key="1">
    <citation type="journal article" date="2015" name="Genome Announc.">
        <title>Complete Genome Sequence of Steroid-Transforming Nocardioides simplex VKM Ac-2033D.</title>
        <authorList>
            <person name="Shtratnikova V.Y."/>
            <person name="Schelkunov M.I."/>
            <person name="Pekov Y.A."/>
            <person name="Fokina V.V."/>
            <person name="Logacheva M.D."/>
            <person name="Sokolov S.L."/>
            <person name="Bragin E.Y."/>
            <person name="Ashapkin V.V."/>
            <person name="Donova M.V."/>
        </authorList>
    </citation>
    <scope>NUCLEOTIDE SEQUENCE [LARGE SCALE GENOMIC DNA]</scope>
    <source>
        <strain evidence="9 10">VKM Ac-2033D</strain>
    </source>
</reference>